<dbReference type="InterPro" id="IPR011089">
    <property type="entry name" value="GmrSD_C"/>
</dbReference>
<evidence type="ECO:0000256" key="1">
    <source>
        <dbReference type="SAM" id="MobiDB-lite"/>
    </source>
</evidence>
<proteinExistence type="predicted"/>
<evidence type="ECO:0000259" key="2">
    <source>
        <dbReference type="SMART" id="SM00894"/>
    </source>
</evidence>
<feature type="region of interest" description="Disordered" evidence="1">
    <location>
        <begin position="58"/>
        <end position="82"/>
    </location>
</feature>
<evidence type="ECO:0000313" key="3">
    <source>
        <dbReference type="EMBL" id="CCF63660.1"/>
    </source>
</evidence>
<protein>
    <recommendedName>
        <fullName evidence="2">Excalibur calcium-binding domain-containing protein</fullName>
    </recommendedName>
</protein>
<accession>H6R985</accession>
<dbReference type="Pfam" id="PF07510">
    <property type="entry name" value="GmrSD_C"/>
    <property type="match status" value="1"/>
</dbReference>
<dbReference type="eggNOG" id="COG1525">
    <property type="taxonomic scope" value="Bacteria"/>
</dbReference>
<feature type="compositionally biased region" description="Basic and acidic residues" evidence="1">
    <location>
        <begin position="344"/>
        <end position="355"/>
    </location>
</feature>
<evidence type="ECO:0000313" key="4">
    <source>
        <dbReference type="Proteomes" id="UP000008190"/>
    </source>
</evidence>
<dbReference type="AlphaFoldDB" id="H6R985"/>
<dbReference type="HOGENOM" id="CLU_043034_0_0_11"/>
<gene>
    <name evidence="3" type="ordered locus">NOCYR_2891</name>
</gene>
<dbReference type="STRING" id="1127134.NOCYR_2891"/>
<dbReference type="KEGG" id="ncy:NOCYR_2891"/>
<feature type="domain" description="Excalibur calcium-binding" evidence="2">
    <location>
        <begin position="319"/>
        <end position="355"/>
    </location>
</feature>
<dbReference type="PANTHER" id="PTHR24094">
    <property type="entry name" value="SECRETED PROTEIN"/>
    <property type="match status" value="1"/>
</dbReference>
<feature type="compositionally biased region" description="Pro residues" evidence="1">
    <location>
        <begin position="291"/>
        <end position="314"/>
    </location>
</feature>
<feature type="region of interest" description="Disordered" evidence="1">
    <location>
        <begin position="275"/>
        <end position="315"/>
    </location>
</feature>
<feature type="compositionally biased region" description="Polar residues" evidence="1">
    <location>
        <begin position="281"/>
        <end position="290"/>
    </location>
</feature>
<dbReference type="eggNOG" id="COG2356">
    <property type="taxonomic scope" value="Bacteria"/>
</dbReference>
<dbReference type="RefSeq" id="WP_014351118.1">
    <property type="nucleotide sequence ID" value="NC_016887.1"/>
</dbReference>
<name>H6R985_NOCCG</name>
<dbReference type="EMBL" id="FO082843">
    <property type="protein sequence ID" value="CCF63660.1"/>
    <property type="molecule type" value="Genomic_DNA"/>
</dbReference>
<sequence length="355" mass="37285">MGRQQQPWRPGQKRLGWRAWTTIGAGTFVAATAVGLNAESTETTNTAALSTAIPASTAAPATTDVSPPPGTQTRAAAPVHETAPSQALAALAALPVKGRAPKIGYDRELFGQSWSDDVSVAGGHNGCDTRNDILNRDLTSTTHKAGTRNCVVLTGTLNDPYTGTVITFQRGQDTSTAVQIDHVVALSDAWQKGAQQLSADERQNFANDPRNLLAVDGPANQQKGNGDAATWLPANKAFRCQYVTIQIEVKTAYRLWITQPEKDAMARVLNSCTDGPAVTPSAESTTSNTQLPPPPRSAPEPTTAPDPPIAPPPTQASVYYANCAAARAAGAAPLHRGDPGYSAKLDRDNDGVACE</sequence>
<dbReference type="Pfam" id="PF05901">
    <property type="entry name" value="Excalibur"/>
    <property type="match status" value="1"/>
</dbReference>
<dbReference type="OrthoDB" id="5196645at2"/>
<keyword evidence="4" id="KW-1185">Reference proteome</keyword>
<organism evidence="3 4">
    <name type="scientific">Nocardia cyriacigeorgica (strain GUH-2)</name>
    <dbReference type="NCBI Taxonomy" id="1127134"/>
    <lineage>
        <taxon>Bacteria</taxon>
        <taxon>Bacillati</taxon>
        <taxon>Actinomycetota</taxon>
        <taxon>Actinomycetes</taxon>
        <taxon>Mycobacteriales</taxon>
        <taxon>Nocardiaceae</taxon>
        <taxon>Nocardia</taxon>
    </lineage>
</organism>
<feature type="region of interest" description="Disordered" evidence="1">
    <location>
        <begin position="331"/>
        <end position="355"/>
    </location>
</feature>
<dbReference type="InterPro" id="IPR008613">
    <property type="entry name" value="Excalibur_Ca-bd_domain"/>
</dbReference>
<reference evidence="3 4" key="1">
    <citation type="journal article" date="2012" name="J. Bacteriol.">
        <title>Genome sequence of the human- and animal-pathogenic strain Nocardia cyriacigeorgica GUH-2.</title>
        <authorList>
            <person name="Zoropogui A."/>
            <person name="Pujic P."/>
            <person name="Normand P."/>
            <person name="Barbe V."/>
            <person name="Beaman B."/>
            <person name="Beaman L."/>
            <person name="Boiron P."/>
            <person name="Colinon C."/>
            <person name="Deredjian A."/>
            <person name="Graindorge A."/>
            <person name="Mangenot S."/>
            <person name="Nazaret S."/>
            <person name="Neto M."/>
            <person name="Petit S."/>
            <person name="Roche D."/>
            <person name="Vallenet D."/>
            <person name="Rodriguez-Nava V."/>
            <person name="Richard Y."/>
            <person name="Cournoyer B."/>
            <person name="Blaha D."/>
        </authorList>
    </citation>
    <scope>NUCLEOTIDE SEQUENCE [LARGE SCALE GENOMIC DNA]</scope>
    <source>
        <strain evidence="3 4">GUH-2</strain>
    </source>
</reference>
<dbReference type="PANTHER" id="PTHR24094:SF15">
    <property type="entry name" value="AMP-DEPENDENT SYNTHETASE_LIGASE DOMAIN-CONTAINING PROTEIN-RELATED"/>
    <property type="match status" value="1"/>
</dbReference>
<dbReference type="Proteomes" id="UP000008190">
    <property type="component" value="Chromosome"/>
</dbReference>
<dbReference type="SMART" id="SM00894">
    <property type="entry name" value="Excalibur"/>
    <property type="match status" value="1"/>
</dbReference>